<feature type="domain" description="Ammonium transporter AmtB-like" evidence="11">
    <location>
        <begin position="8"/>
        <end position="407"/>
    </location>
</feature>
<evidence type="ECO:0000256" key="2">
    <source>
        <dbReference type="ARBA" id="ARBA00005887"/>
    </source>
</evidence>
<feature type="transmembrane region" description="Helical" evidence="9">
    <location>
        <begin position="204"/>
        <end position="224"/>
    </location>
</feature>
<sequence>MELGSLDVWVIVAGALVLLMTPGLAFFYGGLSQAKSSVNMMMMSFAAMGIVGVVWALWGSGIAGGSSVGGFFGNPLSDLALFNTVDEAPEELIGIGFGATFAIITTALISGAIADRAKFSAWMVFVPIWVTLVYCPLAFMVWGDGGLLVEGGAIGDAVGEAVDYAGGLVVHMCAGLAALVLAIVLGKRQNFTKRETHRPHNTPFVLLGASLLWFGWFGFNGGAAEEAGEAGLIWVNTLLAPAAALVAWLLTQRVRGEKPTALGAASGIVAGLVAITPACAYVDPAGAMLIGAIAGAVCCLAVNLKYRLGFDDTLDVVGLHFVAGLWGTIAIGLLGREEFVGDRAGLFYGGGFDLMTAQLVACAVTLGFTVVMTALIAYAIHATIGFRAGADAERFGIDATEHAEAAYVFDNDPAPSGSAESTAPGAPASSSDDRELAGSR</sequence>
<dbReference type="Pfam" id="PF00909">
    <property type="entry name" value="Ammonium_transp"/>
    <property type="match status" value="1"/>
</dbReference>
<name>A0A9D1UUL7_9MICC</name>
<feature type="transmembrane region" description="Helical" evidence="9">
    <location>
        <begin position="262"/>
        <end position="280"/>
    </location>
</feature>
<keyword evidence="4 9" id="KW-0812">Transmembrane</keyword>
<organism evidence="12 13">
    <name type="scientific">Candidatus Nesterenkonia stercoripullorum</name>
    <dbReference type="NCBI Taxonomy" id="2838701"/>
    <lineage>
        <taxon>Bacteria</taxon>
        <taxon>Bacillati</taxon>
        <taxon>Actinomycetota</taxon>
        <taxon>Actinomycetes</taxon>
        <taxon>Micrococcales</taxon>
        <taxon>Micrococcaceae</taxon>
        <taxon>Nesterenkonia</taxon>
    </lineage>
</organism>
<accession>A0A9D1UUL7</accession>
<comment type="subcellular location">
    <subcellularLocation>
        <location evidence="9">Cell membrane</location>
        <topology evidence="9">Multi-pass membrane protein</topology>
    </subcellularLocation>
    <subcellularLocation>
        <location evidence="1">Membrane</location>
        <topology evidence="1">Multi-pass membrane protein</topology>
    </subcellularLocation>
</comment>
<keyword evidence="5 9" id="KW-1133">Transmembrane helix</keyword>
<evidence type="ECO:0000256" key="5">
    <source>
        <dbReference type="ARBA" id="ARBA00022989"/>
    </source>
</evidence>
<dbReference type="SUPFAM" id="SSF111352">
    <property type="entry name" value="Ammonium transporter"/>
    <property type="match status" value="1"/>
</dbReference>
<evidence type="ECO:0000256" key="10">
    <source>
        <dbReference type="SAM" id="MobiDB-lite"/>
    </source>
</evidence>
<dbReference type="EMBL" id="DXGD01000413">
    <property type="protein sequence ID" value="HIX00691.1"/>
    <property type="molecule type" value="Genomic_DNA"/>
</dbReference>
<dbReference type="Gene3D" id="1.10.3430.10">
    <property type="entry name" value="Ammonium transporter AmtB like domains"/>
    <property type="match status" value="1"/>
</dbReference>
<feature type="region of interest" description="Disordered" evidence="10">
    <location>
        <begin position="409"/>
        <end position="440"/>
    </location>
</feature>
<dbReference type="NCBIfam" id="TIGR00836">
    <property type="entry name" value="amt"/>
    <property type="match status" value="1"/>
</dbReference>
<gene>
    <name evidence="12" type="ORF">H9871_11180</name>
</gene>
<feature type="transmembrane region" description="Helical" evidence="9">
    <location>
        <begin position="162"/>
        <end position="184"/>
    </location>
</feature>
<feature type="transmembrane region" description="Helical" evidence="9">
    <location>
        <begin position="230"/>
        <end position="250"/>
    </location>
</feature>
<dbReference type="PROSITE" id="PS01219">
    <property type="entry name" value="AMMONIUM_TRANSP"/>
    <property type="match status" value="1"/>
</dbReference>
<protein>
    <recommendedName>
        <fullName evidence="8 9">Ammonium transporter</fullName>
    </recommendedName>
</protein>
<feature type="compositionally biased region" description="Basic and acidic residues" evidence="10">
    <location>
        <begin position="431"/>
        <end position="440"/>
    </location>
</feature>
<keyword evidence="7 9" id="KW-0924">Ammonia transport</keyword>
<evidence type="ECO:0000313" key="13">
    <source>
        <dbReference type="Proteomes" id="UP000824151"/>
    </source>
</evidence>
<evidence type="ECO:0000256" key="8">
    <source>
        <dbReference type="ARBA" id="ARBA00050025"/>
    </source>
</evidence>
<proteinExistence type="inferred from homology"/>
<evidence type="ECO:0000256" key="3">
    <source>
        <dbReference type="ARBA" id="ARBA00022448"/>
    </source>
</evidence>
<dbReference type="InterPro" id="IPR018047">
    <property type="entry name" value="Ammonium_transpt_CS"/>
</dbReference>
<feature type="transmembrane region" description="Helical" evidence="9">
    <location>
        <begin position="92"/>
        <end position="114"/>
    </location>
</feature>
<dbReference type="InterPro" id="IPR001905">
    <property type="entry name" value="Ammonium_transpt"/>
</dbReference>
<evidence type="ECO:0000256" key="6">
    <source>
        <dbReference type="ARBA" id="ARBA00023136"/>
    </source>
</evidence>
<evidence type="ECO:0000256" key="1">
    <source>
        <dbReference type="ARBA" id="ARBA00004141"/>
    </source>
</evidence>
<dbReference type="AlphaFoldDB" id="A0A9D1UUL7"/>
<evidence type="ECO:0000256" key="4">
    <source>
        <dbReference type="ARBA" id="ARBA00022692"/>
    </source>
</evidence>
<comment type="caution">
    <text evidence="12">The sequence shown here is derived from an EMBL/GenBank/DDBJ whole genome shotgun (WGS) entry which is preliminary data.</text>
</comment>
<feature type="transmembrane region" description="Helical" evidence="9">
    <location>
        <begin position="355"/>
        <end position="380"/>
    </location>
</feature>
<feature type="transmembrane region" description="Helical" evidence="9">
    <location>
        <begin position="43"/>
        <end position="72"/>
    </location>
</feature>
<dbReference type="GO" id="GO:0008519">
    <property type="term" value="F:ammonium channel activity"/>
    <property type="evidence" value="ECO:0007669"/>
    <property type="project" value="InterPro"/>
</dbReference>
<dbReference type="InterPro" id="IPR024041">
    <property type="entry name" value="NH4_transpt_AmtB-like_dom"/>
</dbReference>
<feature type="transmembrane region" description="Helical" evidence="9">
    <location>
        <begin position="121"/>
        <end position="142"/>
    </location>
</feature>
<reference evidence="12" key="2">
    <citation type="submission" date="2021-04" db="EMBL/GenBank/DDBJ databases">
        <authorList>
            <person name="Gilroy R."/>
        </authorList>
    </citation>
    <scope>NUCLEOTIDE SEQUENCE</scope>
    <source>
        <strain evidence="12">ChiHejej3B27-3195</strain>
    </source>
</reference>
<comment type="similarity">
    <text evidence="2 9">Belongs to the ammonia transporter channel (TC 1.A.11.2) family.</text>
</comment>
<dbReference type="PANTHER" id="PTHR43029">
    <property type="entry name" value="AMMONIUM TRANSPORTER MEP2"/>
    <property type="match status" value="1"/>
</dbReference>
<reference evidence="12" key="1">
    <citation type="journal article" date="2021" name="PeerJ">
        <title>Extensive microbial diversity within the chicken gut microbiome revealed by metagenomics and culture.</title>
        <authorList>
            <person name="Gilroy R."/>
            <person name="Ravi A."/>
            <person name="Getino M."/>
            <person name="Pursley I."/>
            <person name="Horton D.L."/>
            <person name="Alikhan N.F."/>
            <person name="Baker D."/>
            <person name="Gharbi K."/>
            <person name="Hall N."/>
            <person name="Watson M."/>
            <person name="Adriaenssens E.M."/>
            <person name="Foster-Nyarko E."/>
            <person name="Jarju S."/>
            <person name="Secka A."/>
            <person name="Antonio M."/>
            <person name="Oren A."/>
            <person name="Chaudhuri R.R."/>
            <person name="La Ragione R."/>
            <person name="Hildebrand F."/>
            <person name="Pallen M.J."/>
        </authorList>
    </citation>
    <scope>NUCLEOTIDE SEQUENCE</scope>
    <source>
        <strain evidence="12">ChiHejej3B27-3195</strain>
    </source>
</reference>
<evidence type="ECO:0000256" key="9">
    <source>
        <dbReference type="RuleBase" id="RU362002"/>
    </source>
</evidence>
<evidence type="ECO:0000313" key="12">
    <source>
        <dbReference type="EMBL" id="HIX00691.1"/>
    </source>
</evidence>
<evidence type="ECO:0000256" key="7">
    <source>
        <dbReference type="ARBA" id="ARBA00023177"/>
    </source>
</evidence>
<dbReference type="GO" id="GO:0005886">
    <property type="term" value="C:plasma membrane"/>
    <property type="evidence" value="ECO:0007669"/>
    <property type="project" value="UniProtKB-SubCell"/>
</dbReference>
<feature type="transmembrane region" description="Helical" evidence="9">
    <location>
        <begin position="6"/>
        <end position="31"/>
    </location>
</feature>
<feature type="transmembrane region" description="Helical" evidence="9">
    <location>
        <begin position="316"/>
        <end position="335"/>
    </location>
</feature>
<feature type="transmembrane region" description="Helical" evidence="9">
    <location>
        <begin position="286"/>
        <end position="304"/>
    </location>
</feature>
<dbReference type="InterPro" id="IPR029020">
    <property type="entry name" value="Ammonium/urea_transptr"/>
</dbReference>
<keyword evidence="3 9" id="KW-0813">Transport</keyword>
<keyword evidence="6 9" id="KW-0472">Membrane</keyword>
<dbReference type="Proteomes" id="UP000824151">
    <property type="component" value="Unassembled WGS sequence"/>
</dbReference>
<dbReference type="PANTHER" id="PTHR43029:SF10">
    <property type="entry name" value="AMMONIUM TRANSPORTER MEP2"/>
    <property type="match status" value="1"/>
</dbReference>
<evidence type="ECO:0000259" key="11">
    <source>
        <dbReference type="Pfam" id="PF00909"/>
    </source>
</evidence>